<keyword evidence="3" id="KW-1185">Reference proteome</keyword>
<dbReference type="Proteomes" id="UP000198929">
    <property type="component" value="Unassembled WGS sequence"/>
</dbReference>
<keyword evidence="1" id="KW-0472">Membrane</keyword>
<reference evidence="3" key="1">
    <citation type="submission" date="2016-10" db="EMBL/GenBank/DDBJ databases">
        <authorList>
            <person name="Varghese N."/>
            <person name="Submissions S."/>
        </authorList>
    </citation>
    <scope>NUCLEOTIDE SEQUENCE [LARGE SCALE GENOMIC DNA]</scope>
    <source>
        <strain evidence="3">DSM 20524</strain>
    </source>
</reference>
<protein>
    <submittedName>
        <fullName evidence="2">Uncharacterized protein</fullName>
    </submittedName>
</protein>
<organism evidence="2 3">
    <name type="scientific">Corynebacterium cystitidis DSM 20524</name>
    <dbReference type="NCBI Taxonomy" id="1121357"/>
    <lineage>
        <taxon>Bacteria</taxon>
        <taxon>Bacillati</taxon>
        <taxon>Actinomycetota</taxon>
        <taxon>Actinomycetes</taxon>
        <taxon>Mycobacteriales</taxon>
        <taxon>Corynebacteriaceae</taxon>
        <taxon>Corynebacterium</taxon>
    </lineage>
</organism>
<feature type="transmembrane region" description="Helical" evidence="1">
    <location>
        <begin position="182"/>
        <end position="201"/>
    </location>
</feature>
<evidence type="ECO:0000256" key="1">
    <source>
        <dbReference type="SAM" id="Phobius"/>
    </source>
</evidence>
<feature type="transmembrane region" description="Helical" evidence="1">
    <location>
        <begin position="299"/>
        <end position="318"/>
    </location>
</feature>
<feature type="transmembrane region" description="Helical" evidence="1">
    <location>
        <begin position="208"/>
        <end position="229"/>
    </location>
</feature>
<dbReference type="RefSeq" id="WP_092255959.1">
    <property type="nucleotide sequence ID" value="NZ_CP047199.1"/>
</dbReference>
<keyword evidence="1" id="KW-0812">Transmembrane</keyword>
<dbReference type="EMBL" id="FOGQ01000002">
    <property type="protein sequence ID" value="SER61045.1"/>
    <property type="molecule type" value="Genomic_DNA"/>
</dbReference>
<feature type="transmembrane region" description="Helical" evidence="1">
    <location>
        <begin position="98"/>
        <end position="119"/>
    </location>
</feature>
<feature type="transmembrane region" description="Helical" evidence="1">
    <location>
        <begin position="71"/>
        <end position="92"/>
    </location>
</feature>
<evidence type="ECO:0000313" key="2">
    <source>
        <dbReference type="EMBL" id="SER61045.1"/>
    </source>
</evidence>
<accession>A0A1H9QLH6</accession>
<gene>
    <name evidence="2" type="ORF">SAMN05661109_00588</name>
</gene>
<proteinExistence type="predicted"/>
<feature type="transmembrane region" description="Helical" evidence="1">
    <location>
        <begin position="377"/>
        <end position="396"/>
    </location>
</feature>
<feature type="transmembrane region" description="Helical" evidence="1">
    <location>
        <begin position="155"/>
        <end position="176"/>
    </location>
</feature>
<evidence type="ECO:0000313" key="3">
    <source>
        <dbReference type="Proteomes" id="UP000198929"/>
    </source>
</evidence>
<dbReference type="AlphaFoldDB" id="A0A1H9QLH6"/>
<feature type="transmembrane region" description="Helical" evidence="1">
    <location>
        <begin position="12"/>
        <end position="29"/>
    </location>
</feature>
<keyword evidence="1" id="KW-1133">Transmembrane helix</keyword>
<feature type="transmembrane region" description="Helical" evidence="1">
    <location>
        <begin position="41"/>
        <end position="59"/>
    </location>
</feature>
<feature type="transmembrane region" description="Helical" evidence="1">
    <location>
        <begin position="324"/>
        <end position="341"/>
    </location>
</feature>
<name>A0A1H9QLH6_9CORY</name>
<dbReference type="STRING" id="1121357.SAMN05661109_00588"/>
<sequence length="414" mass="45177">MSRQVMHLLPRWLFVGLMVLVTIAVIQLAPAEENNQKNTIGWIGLALSAVAVASALLVLRVNKEHVEKANLFRFMVVISPTVLLMAAFAVAYSRISDMQLAGMNTVYLLLAVSVTVPWISSVASRPLYWPLFGISREDDGFRDEIYRSFSKNWRLVLVWSLVAVAVSAAAFGIAQATTWQATAIYALGVFGNIVFAQLLVSAQEAQRYGVVLAAWVIYAAIIAIVPQWWLLAPFVGSVPALVLLGKHLVRFTDPADVTARGIVVDMSTGFTIGAVLWADKLEDATRGLSVPVSKSITDTLIPTSIAMVSIGLLLPFIVNGYSQYWLVLLIMPLVALTLMICNHHLEQVSQTRVATALNLAATLACTSLAILPINTAYLVIIAVYLVLIAISLRLRAWTINDAPYRLFSKEAVSL</sequence>